<dbReference type="InterPro" id="IPR013087">
    <property type="entry name" value="Znf_C2H2_type"/>
</dbReference>
<dbReference type="PROSITE" id="PS00028">
    <property type="entry name" value="ZINC_FINGER_C2H2_1"/>
    <property type="match status" value="5"/>
</dbReference>
<dbReference type="FunFam" id="3.30.160.60:FF:000060">
    <property type="entry name" value="zinc finger protein 436"/>
    <property type="match status" value="1"/>
</dbReference>
<feature type="coiled-coil region" evidence="12">
    <location>
        <begin position="168"/>
        <end position="195"/>
    </location>
</feature>
<dbReference type="SUPFAM" id="SSF57667">
    <property type="entry name" value="beta-beta-alpha zinc fingers"/>
    <property type="match status" value="3"/>
</dbReference>
<dbReference type="SMART" id="SM00355">
    <property type="entry name" value="ZnF_C2H2"/>
    <property type="match status" value="5"/>
</dbReference>
<feature type="domain" description="C2H2-type" evidence="14">
    <location>
        <begin position="332"/>
        <end position="359"/>
    </location>
</feature>
<evidence type="ECO:0000256" key="10">
    <source>
        <dbReference type="ARBA" id="ARBA00023242"/>
    </source>
</evidence>
<dbReference type="FunFam" id="3.30.160.60:FF:000931">
    <property type="entry name" value="zinc finger protein 697"/>
    <property type="match status" value="1"/>
</dbReference>
<keyword evidence="10" id="KW-0539">Nucleus</keyword>
<evidence type="ECO:0000313" key="15">
    <source>
        <dbReference type="EMBL" id="KAJ1520604.1"/>
    </source>
</evidence>
<dbReference type="EMBL" id="JAPTSV010000014">
    <property type="protein sequence ID" value="KAJ1520604.1"/>
    <property type="molecule type" value="Genomic_DNA"/>
</dbReference>
<evidence type="ECO:0000256" key="13">
    <source>
        <dbReference type="SAM" id="MobiDB-lite"/>
    </source>
</evidence>
<dbReference type="PANTHER" id="PTHR14003">
    <property type="entry name" value="TRANSCRIPTIONAL REPRESSOR PROTEIN YY"/>
    <property type="match status" value="1"/>
</dbReference>
<dbReference type="Pfam" id="PF00096">
    <property type="entry name" value="zf-C2H2"/>
    <property type="match status" value="4"/>
</dbReference>
<feature type="domain" description="C2H2-type" evidence="14">
    <location>
        <begin position="416"/>
        <end position="441"/>
    </location>
</feature>
<keyword evidence="7" id="KW-0805">Transcription regulation</keyword>
<evidence type="ECO:0000256" key="6">
    <source>
        <dbReference type="ARBA" id="ARBA00022833"/>
    </source>
</evidence>
<dbReference type="GO" id="GO:0000981">
    <property type="term" value="F:DNA-binding transcription factor activity, RNA polymerase II-specific"/>
    <property type="evidence" value="ECO:0007669"/>
    <property type="project" value="TreeGrafter"/>
</dbReference>
<dbReference type="GO" id="GO:0008270">
    <property type="term" value="F:zinc ion binding"/>
    <property type="evidence" value="ECO:0007669"/>
    <property type="project" value="UniProtKB-KW"/>
</dbReference>
<dbReference type="GO" id="GO:0000978">
    <property type="term" value="F:RNA polymerase II cis-regulatory region sequence-specific DNA binding"/>
    <property type="evidence" value="ECO:0007669"/>
    <property type="project" value="TreeGrafter"/>
</dbReference>
<dbReference type="PANTHER" id="PTHR14003:SF23">
    <property type="entry name" value="ZINC FINGER PROTEIN 143"/>
    <property type="match status" value="1"/>
</dbReference>
<dbReference type="Gene3D" id="3.30.160.60">
    <property type="entry name" value="Classic Zinc Finger"/>
    <property type="match status" value="5"/>
</dbReference>
<feature type="region of interest" description="Disordered" evidence="13">
    <location>
        <begin position="110"/>
        <end position="142"/>
    </location>
</feature>
<reference evidence="15" key="1">
    <citation type="submission" date="2022-12" db="EMBL/GenBank/DDBJ databases">
        <title>Chromosome-level genome assembly of the bean flower thrips Megalurothrips usitatus.</title>
        <authorList>
            <person name="Ma L."/>
            <person name="Liu Q."/>
            <person name="Li H."/>
            <person name="Cai W."/>
        </authorList>
    </citation>
    <scope>NUCLEOTIDE SEQUENCE</scope>
    <source>
        <strain evidence="15">Cailab_2022a</strain>
    </source>
</reference>
<name>A0AAV7X9V2_9NEOP</name>
<evidence type="ECO:0000256" key="7">
    <source>
        <dbReference type="ARBA" id="ARBA00023015"/>
    </source>
</evidence>
<evidence type="ECO:0000256" key="5">
    <source>
        <dbReference type="ARBA" id="ARBA00022771"/>
    </source>
</evidence>
<gene>
    <name evidence="15" type="ORF">ONE63_003715</name>
</gene>
<keyword evidence="5 11" id="KW-0863">Zinc-finger</keyword>
<evidence type="ECO:0000256" key="9">
    <source>
        <dbReference type="ARBA" id="ARBA00023163"/>
    </source>
</evidence>
<dbReference type="InterPro" id="IPR036236">
    <property type="entry name" value="Znf_C2H2_sf"/>
</dbReference>
<dbReference type="GO" id="GO:0005667">
    <property type="term" value="C:transcription regulator complex"/>
    <property type="evidence" value="ECO:0007669"/>
    <property type="project" value="TreeGrafter"/>
</dbReference>
<keyword evidence="3" id="KW-0479">Metal-binding</keyword>
<evidence type="ECO:0000313" key="16">
    <source>
        <dbReference type="Proteomes" id="UP001075354"/>
    </source>
</evidence>
<feature type="compositionally biased region" description="Basic and acidic residues" evidence="13">
    <location>
        <begin position="117"/>
        <end position="127"/>
    </location>
</feature>
<evidence type="ECO:0000256" key="11">
    <source>
        <dbReference type="PROSITE-ProRule" id="PRU00042"/>
    </source>
</evidence>
<sequence length="459" mass="51662">MVNCSIEGCQSRVGRDKISFYAPPAVLTRQCEVTMELSERRRRMWFERIFQPDFDEADAPRYVRVCANHFVNGKPSALFDVANADWAPCINLGKTLCGLNKKGQLKRIPVRSRRAKSKNDEESVKSEPEEEEQVLSQENGDEEDIKRIAIAESIPGVASQTEITCEGFARLEDLYKKVLEENIALRREVANLKSLVAGRMEEELAHSDNEGAPADAVLEKVEVILKMEPEPDMDPLALPDHSDDGDPLALGGSPGPEDDGDRESTADSEDQEPAGRTRARPRGPASAPRKAAPRRPKQKRSKKYLCNECGQKFISKQALEIHGRIHTGERPYECPVCQRGFSVMSTLKAHMRVHTGERPFACQMCPRRFSEHGTLKCHMRTHTGEKPYECHVCDKKFSENSTLRRHILTHTGERPFECQMCHSKFIQKYNLNNHIRRVHRGLGLAAPAARTTVGSVRVA</sequence>
<keyword evidence="8" id="KW-0238">DNA-binding</keyword>
<dbReference type="AlphaFoldDB" id="A0AAV7X9V2"/>
<dbReference type="Proteomes" id="UP001075354">
    <property type="component" value="Chromosome 14"/>
</dbReference>
<comment type="subcellular location">
    <subcellularLocation>
        <location evidence="1">Nucleus</location>
    </subcellularLocation>
</comment>
<keyword evidence="16" id="KW-1185">Reference proteome</keyword>
<keyword evidence="6" id="KW-0862">Zinc</keyword>
<dbReference type="FunFam" id="3.30.160.60:FF:000733">
    <property type="entry name" value="Zinc finger protein 236 variant"/>
    <property type="match status" value="2"/>
</dbReference>
<feature type="domain" description="C2H2-type" evidence="14">
    <location>
        <begin position="360"/>
        <end position="387"/>
    </location>
</feature>
<evidence type="ECO:0000256" key="8">
    <source>
        <dbReference type="ARBA" id="ARBA00023125"/>
    </source>
</evidence>
<dbReference type="PROSITE" id="PS50157">
    <property type="entry name" value="ZINC_FINGER_C2H2_2"/>
    <property type="match status" value="5"/>
</dbReference>
<comment type="similarity">
    <text evidence="2">Belongs to the krueppel C2H2-type zinc-finger protein family.</text>
</comment>
<keyword evidence="9" id="KW-0804">Transcription</keyword>
<organism evidence="15 16">
    <name type="scientific">Megalurothrips usitatus</name>
    <name type="common">bean blossom thrips</name>
    <dbReference type="NCBI Taxonomy" id="439358"/>
    <lineage>
        <taxon>Eukaryota</taxon>
        <taxon>Metazoa</taxon>
        <taxon>Ecdysozoa</taxon>
        <taxon>Arthropoda</taxon>
        <taxon>Hexapoda</taxon>
        <taxon>Insecta</taxon>
        <taxon>Pterygota</taxon>
        <taxon>Neoptera</taxon>
        <taxon>Paraneoptera</taxon>
        <taxon>Thysanoptera</taxon>
        <taxon>Terebrantia</taxon>
        <taxon>Thripoidea</taxon>
        <taxon>Thripidae</taxon>
        <taxon>Megalurothrips</taxon>
    </lineage>
</organism>
<feature type="compositionally biased region" description="Acidic residues" evidence="13">
    <location>
        <begin position="128"/>
        <end position="142"/>
    </location>
</feature>
<dbReference type="GO" id="GO:0000785">
    <property type="term" value="C:chromatin"/>
    <property type="evidence" value="ECO:0007669"/>
    <property type="project" value="TreeGrafter"/>
</dbReference>
<evidence type="ECO:0000256" key="3">
    <source>
        <dbReference type="ARBA" id="ARBA00022723"/>
    </source>
</evidence>
<dbReference type="FunFam" id="3.30.160.60:FF:000110">
    <property type="entry name" value="Zinc finger protein-like"/>
    <property type="match status" value="1"/>
</dbReference>
<evidence type="ECO:0000256" key="1">
    <source>
        <dbReference type="ARBA" id="ARBA00004123"/>
    </source>
</evidence>
<accession>A0AAV7X9V2</accession>
<keyword evidence="4" id="KW-0677">Repeat</keyword>
<keyword evidence="12" id="KW-0175">Coiled coil</keyword>
<feature type="domain" description="C2H2-type" evidence="14">
    <location>
        <begin position="388"/>
        <end position="415"/>
    </location>
</feature>
<evidence type="ECO:0000256" key="12">
    <source>
        <dbReference type="SAM" id="Coils"/>
    </source>
</evidence>
<evidence type="ECO:0000259" key="14">
    <source>
        <dbReference type="PROSITE" id="PS50157"/>
    </source>
</evidence>
<feature type="region of interest" description="Disordered" evidence="13">
    <location>
        <begin position="231"/>
        <end position="302"/>
    </location>
</feature>
<feature type="compositionally biased region" description="Acidic residues" evidence="13">
    <location>
        <begin position="256"/>
        <end position="272"/>
    </location>
</feature>
<evidence type="ECO:0000256" key="4">
    <source>
        <dbReference type="ARBA" id="ARBA00022737"/>
    </source>
</evidence>
<comment type="caution">
    <text evidence="15">The sequence shown here is derived from an EMBL/GenBank/DDBJ whole genome shotgun (WGS) entry which is preliminary data.</text>
</comment>
<feature type="domain" description="C2H2-type" evidence="14">
    <location>
        <begin position="304"/>
        <end position="331"/>
    </location>
</feature>
<dbReference type="GO" id="GO:0031519">
    <property type="term" value="C:PcG protein complex"/>
    <property type="evidence" value="ECO:0007669"/>
    <property type="project" value="TreeGrafter"/>
</dbReference>
<proteinExistence type="inferred from homology"/>
<evidence type="ECO:0000256" key="2">
    <source>
        <dbReference type="ARBA" id="ARBA00006991"/>
    </source>
</evidence>
<protein>
    <recommendedName>
        <fullName evidence="14">C2H2-type domain-containing protein</fullName>
    </recommendedName>
</protein>
<feature type="compositionally biased region" description="Basic residues" evidence="13">
    <location>
        <begin position="291"/>
        <end position="302"/>
    </location>
</feature>